<feature type="transmembrane region" description="Helical" evidence="5">
    <location>
        <begin position="133"/>
        <end position="150"/>
    </location>
</feature>
<dbReference type="Pfam" id="PF04284">
    <property type="entry name" value="DUF441"/>
    <property type="match status" value="1"/>
</dbReference>
<dbReference type="Proteomes" id="UP000284219">
    <property type="component" value="Unassembled WGS sequence"/>
</dbReference>
<protein>
    <recommendedName>
        <fullName evidence="5">UPF0756 membrane protein BEP19_08345</fullName>
    </recommendedName>
</protein>
<evidence type="ECO:0000256" key="3">
    <source>
        <dbReference type="ARBA" id="ARBA00022989"/>
    </source>
</evidence>
<evidence type="ECO:0000313" key="7">
    <source>
        <dbReference type="Proteomes" id="UP000284219"/>
    </source>
</evidence>
<evidence type="ECO:0000256" key="1">
    <source>
        <dbReference type="ARBA" id="ARBA00022475"/>
    </source>
</evidence>
<evidence type="ECO:0000256" key="5">
    <source>
        <dbReference type="HAMAP-Rule" id="MF_01874"/>
    </source>
</evidence>
<dbReference type="GO" id="GO:0005886">
    <property type="term" value="C:plasma membrane"/>
    <property type="evidence" value="ECO:0007669"/>
    <property type="project" value="UniProtKB-SubCell"/>
</dbReference>
<feature type="transmembrane region" description="Helical" evidence="5">
    <location>
        <begin position="52"/>
        <end position="71"/>
    </location>
</feature>
<name>A0A419SK87_9BACL</name>
<reference evidence="6 7" key="1">
    <citation type="submission" date="2016-08" db="EMBL/GenBank/DDBJ databases">
        <title>Novel Firmicute Genomes.</title>
        <authorList>
            <person name="Poppleton D.I."/>
            <person name="Gribaldo S."/>
        </authorList>
    </citation>
    <scope>NUCLEOTIDE SEQUENCE [LARGE SCALE GENOMIC DNA]</scope>
    <source>
        <strain evidence="6 7">RAOx-1</strain>
    </source>
</reference>
<feature type="transmembrane region" description="Helical" evidence="5">
    <location>
        <begin position="108"/>
        <end position="127"/>
    </location>
</feature>
<dbReference type="RefSeq" id="WP_120189691.1">
    <property type="nucleotide sequence ID" value="NZ_MCHY01000008.1"/>
</dbReference>
<evidence type="ECO:0000313" key="6">
    <source>
        <dbReference type="EMBL" id="RKD24392.1"/>
    </source>
</evidence>
<dbReference type="OrthoDB" id="80306at2"/>
<dbReference type="HAMAP" id="MF_01874">
    <property type="entry name" value="UPF0756"/>
    <property type="match status" value="1"/>
</dbReference>
<evidence type="ECO:0000256" key="2">
    <source>
        <dbReference type="ARBA" id="ARBA00022692"/>
    </source>
</evidence>
<dbReference type="EMBL" id="MCHY01000008">
    <property type="protein sequence ID" value="RKD24392.1"/>
    <property type="molecule type" value="Genomic_DNA"/>
</dbReference>
<dbReference type="AlphaFoldDB" id="A0A419SK87"/>
<feature type="transmembrane region" description="Helical" evidence="5">
    <location>
        <begin position="6"/>
        <end position="31"/>
    </location>
</feature>
<evidence type="ECO:0000256" key="4">
    <source>
        <dbReference type="ARBA" id="ARBA00023136"/>
    </source>
</evidence>
<dbReference type="InterPro" id="IPR007382">
    <property type="entry name" value="UPF0756_TM"/>
</dbReference>
<feature type="transmembrane region" description="Helical" evidence="5">
    <location>
        <begin position="77"/>
        <end position="96"/>
    </location>
</feature>
<keyword evidence="4 5" id="KW-0472">Membrane</keyword>
<keyword evidence="1 5" id="KW-1003">Cell membrane</keyword>
<comment type="caution">
    <text evidence="6">The sequence shown here is derived from an EMBL/GenBank/DDBJ whole genome shotgun (WGS) entry which is preliminary data.</text>
</comment>
<comment type="subcellular location">
    <subcellularLocation>
        <location evidence="5">Cell membrane</location>
        <topology evidence="5">Multi-pass membrane protein</topology>
    </subcellularLocation>
</comment>
<dbReference type="PANTHER" id="PTHR38452">
    <property type="entry name" value="UPF0756 MEMBRANE PROTEIN YEAL"/>
    <property type="match status" value="1"/>
</dbReference>
<gene>
    <name evidence="6" type="ORF">BEP19_08345</name>
</gene>
<comment type="similarity">
    <text evidence="5">Belongs to the UPF0756 family.</text>
</comment>
<sequence>MNGEILLVLLIVTGLLAKSNLIAMAASLLLVMKLTSLERFFPAIERRGLEAGVLLLTLVILVPLANGDIQWEDTLPFFNSMQGWFSLSGGALAVYLNRYGLGILRSQPQFLVGLVVGSILGVIFLGGIPVGPLTAAGLTAILQFGYRLIFRK</sequence>
<proteinExistence type="inferred from homology"/>
<keyword evidence="3 5" id="KW-1133">Transmembrane helix</keyword>
<keyword evidence="7" id="KW-1185">Reference proteome</keyword>
<keyword evidence="2 5" id="KW-0812">Transmembrane</keyword>
<accession>A0A419SK87</accession>
<dbReference type="PANTHER" id="PTHR38452:SF1">
    <property type="entry name" value="UPF0756 MEMBRANE PROTEIN YEAL"/>
    <property type="match status" value="1"/>
</dbReference>
<organism evidence="6 7">
    <name type="scientific">Ammoniphilus oxalaticus</name>
    <dbReference type="NCBI Taxonomy" id="66863"/>
    <lineage>
        <taxon>Bacteria</taxon>
        <taxon>Bacillati</taxon>
        <taxon>Bacillota</taxon>
        <taxon>Bacilli</taxon>
        <taxon>Bacillales</taxon>
        <taxon>Paenibacillaceae</taxon>
        <taxon>Aneurinibacillus group</taxon>
        <taxon>Ammoniphilus</taxon>
    </lineage>
</organism>